<dbReference type="InParanoid" id="A0A1E7EWT2"/>
<accession>A0A1E7EWT2</accession>
<protein>
    <recommendedName>
        <fullName evidence="4">Ankyrin</fullName>
    </recommendedName>
</protein>
<evidence type="ECO:0000313" key="2">
    <source>
        <dbReference type="EMBL" id="OEU10362.1"/>
    </source>
</evidence>
<proteinExistence type="predicted"/>
<reference evidence="2 3" key="1">
    <citation type="submission" date="2016-09" db="EMBL/GenBank/DDBJ databases">
        <title>Extensive genetic diversity and differential bi-allelic expression allows diatom success in the polar Southern Ocean.</title>
        <authorList>
            <consortium name="DOE Joint Genome Institute"/>
            <person name="Mock T."/>
            <person name="Otillar R.P."/>
            <person name="Strauss J."/>
            <person name="Dupont C."/>
            <person name="Frickenhaus S."/>
            <person name="Maumus F."/>
            <person name="Mcmullan M."/>
            <person name="Sanges R."/>
            <person name="Schmutz J."/>
            <person name="Toseland A."/>
            <person name="Valas R."/>
            <person name="Veluchamy A."/>
            <person name="Ward B.J."/>
            <person name="Allen A."/>
            <person name="Barry K."/>
            <person name="Falciatore A."/>
            <person name="Ferrante M."/>
            <person name="Fortunato A.E."/>
            <person name="Gloeckner G."/>
            <person name="Gruber A."/>
            <person name="Hipkin R."/>
            <person name="Janech M."/>
            <person name="Kroth P."/>
            <person name="Leese F."/>
            <person name="Lindquist E."/>
            <person name="Lyon B.R."/>
            <person name="Martin J."/>
            <person name="Mayer C."/>
            <person name="Parker M."/>
            <person name="Quesneville H."/>
            <person name="Raymond J."/>
            <person name="Uhlig C."/>
            <person name="Valentin K.U."/>
            <person name="Worden A.Z."/>
            <person name="Armbrust E.V."/>
            <person name="Bowler C."/>
            <person name="Green B."/>
            <person name="Moulton V."/>
            <person name="Van Oosterhout C."/>
            <person name="Grigoriev I."/>
        </authorList>
    </citation>
    <scope>NUCLEOTIDE SEQUENCE [LARGE SCALE GENOMIC DNA]</scope>
    <source>
        <strain evidence="2 3">CCMP1102</strain>
    </source>
</reference>
<organism evidence="2 3">
    <name type="scientific">Fragilariopsis cylindrus CCMP1102</name>
    <dbReference type="NCBI Taxonomy" id="635003"/>
    <lineage>
        <taxon>Eukaryota</taxon>
        <taxon>Sar</taxon>
        <taxon>Stramenopiles</taxon>
        <taxon>Ochrophyta</taxon>
        <taxon>Bacillariophyta</taxon>
        <taxon>Bacillariophyceae</taxon>
        <taxon>Bacillariophycidae</taxon>
        <taxon>Bacillariales</taxon>
        <taxon>Bacillariaceae</taxon>
        <taxon>Fragilariopsis</taxon>
    </lineage>
</organism>
<sequence length="406" mass="46701">MENINNNDNDGGEQEAQAEQIAHRQRQRQRKQELQNRNSIDELVDRFLEEVEDSVHDLLCNNDVDADNYRGLDSKRDTEAEVEAILKLYPNVLTRRKQLGHFDYVPIQFFALNLKAISFIPLVARLSIELGLFEEQYRGGLLVIDAEGSRYTFNTLVSLMNSQSLQHSNDDNYNQEHHENQYLQVLIKLRRMDLLKKEDIQNYGLLNNLCRPPYFSEKRFRFLTEWDVNAVLYTDRYGDSPLHKAVEYSLSVQVFPFVFEAGIRHFPKKKGIQLLFSKNRLGDTPFQLACRKFGQKQVIKGIDGILGFYSGDTPINITEALVMAVTDENIHLDCVYFLLRLEPDILQKLLLSSTAMATVVDKNNNILGDKNNDNNDSSGNNGNLGVLLQYDFFVYVTLSASPEFQV</sequence>
<keyword evidence="3" id="KW-1185">Reference proteome</keyword>
<dbReference type="EMBL" id="KV784372">
    <property type="protein sequence ID" value="OEU10362.1"/>
    <property type="molecule type" value="Genomic_DNA"/>
</dbReference>
<evidence type="ECO:0000256" key="1">
    <source>
        <dbReference type="SAM" id="MobiDB-lite"/>
    </source>
</evidence>
<dbReference type="InterPro" id="IPR036770">
    <property type="entry name" value="Ankyrin_rpt-contain_sf"/>
</dbReference>
<dbReference type="Gene3D" id="1.25.40.20">
    <property type="entry name" value="Ankyrin repeat-containing domain"/>
    <property type="match status" value="1"/>
</dbReference>
<dbReference type="KEGG" id="fcy:FRACYDRAFT_247395"/>
<evidence type="ECO:0008006" key="4">
    <source>
        <dbReference type="Google" id="ProtNLM"/>
    </source>
</evidence>
<dbReference type="OrthoDB" id="52982at2759"/>
<feature type="compositionally biased region" description="Low complexity" evidence="1">
    <location>
        <begin position="1"/>
        <end position="20"/>
    </location>
</feature>
<dbReference type="Proteomes" id="UP000095751">
    <property type="component" value="Unassembled WGS sequence"/>
</dbReference>
<evidence type="ECO:0000313" key="3">
    <source>
        <dbReference type="Proteomes" id="UP000095751"/>
    </source>
</evidence>
<feature type="region of interest" description="Disordered" evidence="1">
    <location>
        <begin position="1"/>
        <end position="34"/>
    </location>
</feature>
<name>A0A1E7EWT2_9STRA</name>
<dbReference type="AlphaFoldDB" id="A0A1E7EWT2"/>
<gene>
    <name evidence="2" type="ORF">FRACYDRAFT_247395</name>
</gene>